<dbReference type="EMBL" id="JADWYR010000004">
    <property type="protein sequence ID" value="MBG9378751.1"/>
    <property type="molecule type" value="Genomic_DNA"/>
</dbReference>
<dbReference type="Proteomes" id="UP000628448">
    <property type="component" value="Unassembled WGS sequence"/>
</dbReference>
<organism evidence="1 2">
    <name type="scientific">Panacibacter microcysteis</name>
    <dbReference type="NCBI Taxonomy" id="2793269"/>
    <lineage>
        <taxon>Bacteria</taxon>
        <taxon>Pseudomonadati</taxon>
        <taxon>Bacteroidota</taxon>
        <taxon>Chitinophagia</taxon>
        <taxon>Chitinophagales</taxon>
        <taxon>Chitinophagaceae</taxon>
        <taxon>Panacibacter</taxon>
    </lineage>
</organism>
<dbReference type="InterPro" id="IPR046357">
    <property type="entry name" value="PPIase_dom_sf"/>
</dbReference>
<dbReference type="Gene3D" id="3.10.50.40">
    <property type="match status" value="1"/>
</dbReference>
<dbReference type="RefSeq" id="WP_196992857.1">
    <property type="nucleotide sequence ID" value="NZ_JADWYR010000004.1"/>
</dbReference>
<accession>A0A931H0J0</accession>
<protein>
    <submittedName>
        <fullName evidence="1">Uncharacterized protein</fullName>
    </submittedName>
</protein>
<sequence length="113" mass="12656">MMHCITSDMIVSIRYRMYNSRGELVEDTMCATPVQYLHGSAGIANTLQCQLEGLTVGNHQQVWLCSDMDQGDDDYRFEVIIDDIRPATPAEIILGYPVHISADNCGGDCFCYQ</sequence>
<comment type="caution">
    <text evidence="1">The sequence shown here is derived from an EMBL/GenBank/DDBJ whole genome shotgun (WGS) entry which is preliminary data.</text>
</comment>
<gene>
    <name evidence="1" type="ORF">I5907_21140</name>
</gene>
<dbReference type="GO" id="GO:0003755">
    <property type="term" value="F:peptidyl-prolyl cis-trans isomerase activity"/>
    <property type="evidence" value="ECO:0007669"/>
    <property type="project" value="InterPro"/>
</dbReference>
<evidence type="ECO:0000313" key="2">
    <source>
        <dbReference type="Proteomes" id="UP000628448"/>
    </source>
</evidence>
<proteinExistence type="predicted"/>
<dbReference type="SUPFAM" id="SSF54534">
    <property type="entry name" value="FKBP-like"/>
    <property type="match status" value="1"/>
</dbReference>
<evidence type="ECO:0000313" key="1">
    <source>
        <dbReference type="EMBL" id="MBG9378751.1"/>
    </source>
</evidence>
<name>A0A931H0J0_9BACT</name>
<keyword evidence="2" id="KW-1185">Reference proteome</keyword>
<reference evidence="1" key="1">
    <citation type="submission" date="2020-11" db="EMBL/GenBank/DDBJ databases">
        <title>Bacterial whole genome sequence for Panacibacter sp. DH6.</title>
        <authorList>
            <person name="Le V."/>
            <person name="Ko S."/>
            <person name="Ahn C.-Y."/>
            <person name="Oh H.-M."/>
        </authorList>
    </citation>
    <scope>NUCLEOTIDE SEQUENCE</scope>
    <source>
        <strain evidence="1">DH6</strain>
    </source>
</reference>
<dbReference type="AlphaFoldDB" id="A0A931H0J0"/>